<organism evidence="2 3">
    <name type="scientific">Polarella glacialis</name>
    <name type="common">Dinoflagellate</name>
    <dbReference type="NCBI Taxonomy" id="89957"/>
    <lineage>
        <taxon>Eukaryota</taxon>
        <taxon>Sar</taxon>
        <taxon>Alveolata</taxon>
        <taxon>Dinophyceae</taxon>
        <taxon>Suessiales</taxon>
        <taxon>Suessiaceae</taxon>
        <taxon>Polarella</taxon>
    </lineage>
</organism>
<dbReference type="Proteomes" id="UP000654075">
    <property type="component" value="Unassembled WGS sequence"/>
</dbReference>
<sequence>MADVFWWKFATAGAGSHLLRVKHPGSLAQDVMLDGVPVEAPPGTTTFTGPAASFLELQDRGAGQWSLLVDGAEVEAYNPEGTKASSEQHPLWWKFSVSGAGTHHVRVKNIGRPEQELTLDGAPVEAPAGTMTFTGPSACLLELQQKADGEWVLVVDGYPMQPSNPHFDVREPPLIWEFEVAELPHVLSARNLGKRGQQIFLDGDEVLAPEGSLAFTGPGGALLEIRRLEDGAWQLLINSNNNNPSKAWHLLIEGGDLGPGLAGFDVSDAPKEASFNFVSPTTGAKHTMQVSNVGRQGQQVYLDGAELAAPDGQTMFTGPGGSLLELRLQENRWQLYIDSVSVTDLSGRASQLPAPRGLRGGAVSAQGPGGHRLPVSTEEMLPQGVSLNAETGRYEANIRIGGRFKSLGDFSSPDEAHERYSQAKRELGQ</sequence>
<accession>A0A813EEW4</accession>
<keyword evidence="3" id="KW-1185">Reference proteome</keyword>
<evidence type="ECO:0000313" key="2">
    <source>
        <dbReference type="EMBL" id="CAE8596193.1"/>
    </source>
</evidence>
<dbReference type="OrthoDB" id="10259261at2759"/>
<dbReference type="EMBL" id="CAJNNV010008414">
    <property type="protein sequence ID" value="CAE8596193.1"/>
    <property type="molecule type" value="Genomic_DNA"/>
</dbReference>
<proteinExistence type="predicted"/>
<protein>
    <submittedName>
        <fullName evidence="2">Uncharacterized protein</fullName>
    </submittedName>
</protein>
<feature type="region of interest" description="Disordered" evidence="1">
    <location>
        <begin position="405"/>
        <end position="429"/>
    </location>
</feature>
<dbReference type="AlphaFoldDB" id="A0A813EEW4"/>
<feature type="compositionally biased region" description="Basic and acidic residues" evidence="1">
    <location>
        <begin position="414"/>
        <end position="429"/>
    </location>
</feature>
<reference evidence="2" key="1">
    <citation type="submission" date="2021-02" db="EMBL/GenBank/DDBJ databases">
        <authorList>
            <person name="Dougan E. K."/>
            <person name="Rhodes N."/>
            <person name="Thang M."/>
            <person name="Chan C."/>
        </authorList>
    </citation>
    <scope>NUCLEOTIDE SEQUENCE</scope>
</reference>
<evidence type="ECO:0000313" key="3">
    <source>
        <dbReference type="Proteomes" id="UP000654075"/>
    </source>
</evidence>
<dbReference type="OMA" id="SWACELA"/>
<evidence type="ECO:0000256" key="1">
    <source>
        <dbReference type="SAM" id="MobiDB-lite"/>
    </source>
</evidence>
<name>A0A813EEW4_POLGL</name>
<comment type="caution">
    <text evidence="2">The sequence shown here is derived from an EMBL/GenBank/DDBJ whole genome shotgun (WGS) entry which is preliminary data.</text>
</comment>
<gene>
    <name evidence="2" type="ORF">PGLA1383_LOCUS14662</name>
</gene>
<feature type="region of interest" description="Disordered" evidence="1">
    <location>
        <begin position="356"/>
        <end position="376"/>
    </location>
</feature>